<proteinExistence type="predicted"/>
<keyword evidence="1" id="KW-1133">Transmembrane helix</keyword>
<dbReference type="Proteomes" id="UP001143747">
    <property type="component" value="Unassembled WGS sequence"/>
</dbReference>
<evidence type="ECO:0000313" key="3">
    <source>
        <dbReference type="Proteomes" id="UP001143747"/>
    </source>
</evidence>
<feature type="transmembrane region" description="Helical" evidence="1">
    <location>
        <begin position="6"/>
        <end position="26"/>
    </location>
</feature>
<evidence type="ECO:0000256" key="1">
    <source>
        <dbReference type="SAM" id="Phobius"/>
    </source>
</evidence>
<dbReference type="AlphaFoldDB" id="A0A9Q4PYI2"/>
<keyword evidence="1" id="KW-0472">Membrane</keyword>
<comment type="caution">
    <text evidence="2">The sequence shown here is derived from an EMBL/GenBank/DDBJ whole genome shotgun (WGS) entry which is preliminary data.</text>
</comment>
<dbReference type="RefSeq" id="WP_274924645.1">
    <property type="nucleotide sequence ID" value="NZ_JAKELO010000002.1"/>
</dbReference>
<name>A0A9Q4PYI2_9EURY</name>
<evidence type="ECO:0000313" key="2">
    <source>
        <dbReference type="EMBL" id="MDE4908007.1"/>
    </source>
</evidence>
<keyword evidence="1" id="KW-0812">Transmembrane</keyword>
<accession>A0A9Q4PYI2</accession>
<protein>
    <submittedName>
        <fullName evidence="2">Uncharacterized protein</fullName>
    </submittedName>
</protein>
<keyword evidence="3" id="KW-1185">Reference proteome</keyword>
<sequence length="49" mass="5442">MMDDSGVSEFISSMLIVFLVIAAAIIPQGSTFYFMTTVNSSVYDTQTRR</sequence>
<reference evidence="2" key="1">
    <citation type="submission" date="2022-01" db="EMBL/GenBank/DDBJ databases">
        <title>Draft genome of Methanogenium marinum DSM 15558.</title>
        <authorList>
            <person name="Chen S.-C."/>
            <person name="You Y.-T."/>
        </authorList>
    </citation>
    <scope>NUCLEOTIDE SEQUENCE</scope>
    <source>
        <strain evidence="2">DSM 15558</strain>
    </source>
</reference>
<organism evidence="2 3">
    <name type="scientific">Methanogenium marinum</name>
    <dbReference type="NCBI Taxonomy" id="348610"/>
    <lineage>
        <taxon>Archaea</taxon>
        <taxon>Methanobacteriati</taxon>
        <taxon>Methanobacteriota</taxon>
        <taxon>Stenosarchaea group</taxon>
        <taxon>Methanomicrobia</taxon>
        <taxon>Methanomicrobiales</taxon>
        <taxon>Methanomicrobiaceae</taxon>
        <taxon>Methanogenium</taxon>
    </lineage>
</organism>
<gene>
    <name evidence="2" type="ORF">L0665_05215</name>
</gene>
<dbReference type="EMBL" id="JAKELO010000002">
    <property type="protein sequence ID" value="MDE4908007.1"/>
    <property type="molecule type" value="Genomic_DNA"/>
</dbReference>